<name>A0ACB1AMU5_MELEN</name>
<comment type="caution">
    <text evidence="1">The sequence shown here is derived from an EMBL/GenBank/DDBJ whole genome shotgun (WGS) entry which is preliminary data.</text>
</comment>
<gene>
    <name evidence="1" type="ORF">MENTE1834_LOCUS40243</name>
</gene>
<dbReference type="EMBL" id="CAVMJV010000094">
    <property type="protein sequence ID" value="CAK5092939.1"/>
    <property type="molecule type" value="Genomic_DNA"/>
</dbReference>
<evidence type="ECO:0000313" key="1">
    <source>
        <dbReference type="EMBL" id="CAK5092939.1"/>
    </source>
</evidence>
<keyword evidence="2" id="KW-1185">Reference proteome</keyword>
<sequence>MQINFRSILKFIFVDFLTLEFFFIFLLKILIIRNLEKKFFLFFGVSYSSPKNTSKMDKRQKSSFLNGNFFLFINSGLDFFVEEWEASIQKNFFLSNFFNLRIP</sequence>
<reference evidence="1" key="1">
    <citation type="submission" date="2023-11" db="EMBL/GenBank/DDBJ databases">
        <authorList>
            <person name="Poullet M."/>
        </authorList>
    </citation>
    <scope>NUCLEOTIDE SEQUENCE</scope>
    <source>
        <strain evidence="1">E1834</strain>
    </source>
</reference>
<proteinExistence type="predicted"/>
<dbReference type="Proteomes" id="UP001497535">
    <property type="component" value="Unassembled WGS sequence"/>
</dbReference>
<protein>
    <submittedName>
        <fullName evidence="1">Uncharacterized protein</fullName>
    </submittedName>
</protein>
<organism evidence="1 2">
    <name type="scientific">Meloidogyne enterolobii</name>
    <name type="common">Root-knot nematode worm</name>
    <name type="synonym">Meloidogyne mayaguensis</name>
    <dbReference type="NCBI Taxonomy" id="390850"/>
    <lineage>
        <taxon>Eukaryota</taxon>
        <taxon>Metazoa</taxon>
        <taxon>Ecdysozoa</taxon>
        <taxon>Nematoda</taxon>
        <taxon>Chromadorea</taxon>
        <taxon>Rhabditida</taxon>
        <taxon>Tylenchina</taxon>
        <taxon>Tylenchomorpha</taxon>
        <taxon>Tylenchoidea</taxon>
        <taxon>Meloidogynidae</taxon>
        <taxon>Meloidogyninae</taxon>
        <taxon>Meloidogyne</taxon>
    </lineage>
</organism>
<evidence type="ECO:0000313" key="2">
    <source>
        <dbReference type="Proteomes" id="UP001497535"/>
    </source>
</evidence>
<accession>A0ACB1AMU5</accession>